<sequence length="501" mass="55874">MSTPAAILAKAVNERSAIKATLEWLEKQVANHATKPVTEIKAKQYLETVTKNQEKVEDSFERILANLEGADVTPHAKEYTTLLEISFEIKSEIGEILAKFGTPTTTTTTPKTPPTGADVKLPRLNLPQFDGKIEDWASFRDLFITAIHNNNKISDSQKLTYLKGQLKGEASRQVQSITITDANYLVAWGLLEDRYQNDRQLLFALLQRLTSQHQLTTATSSSLRQLIDCSKECMRSLEVLTMPVKDWDSLLLFLIHQKLDSLTMELFEQSLKDNAIPTLQSLFDFLEQRSRALEAGGSKLVKPGPANHPNKHIPQRNHVHHTNSPHSCKACGEIGHPLYKCGKFLNMSVKDRSDFVKKGGLCFNCLRSGHSSDKCSSTSTCRSCGGKHHSSLHRPKQPESTAAAAADKPLTLNHHSKVTNCFPQTLLATAIVTVCDIRGQPQQLRVLLDGGSDTHIVSSKAIRRLGLPWIKTRSRDRLINDSSGEYSRRFGHEHQSSFQPI</sequence>
<dbReference type="InterPro" id="IPR005312">
    <property type="entry name" value="DUF1759"/>
</dbReference>
<reference evidence="2 3" key="1">
    <citation type="submission" date="2015-12" db="EMBL/GenBank/DDBJ databases">
        <title>The genome of Folsomia candida.</title>
        <authorList>
            <person name="Faddeeva A."/>
            <person name="Derks M.F."/>
            <person name="Anvar Y."/>
            <person name="Smit S."/>
            <person name="Van Straalen N."/>
            <person name="Roelofs D."/>
        </authorList>
    </citation>
    <scope>NUCLEOTIDE SEQUENCE [LARGE SCALE GENOMIC DNA]</scope>
    <source>
        <strain evidence="2 3">VU population</strain>
        <tissue evidence="2">Whole body</tissue>
    </source>
</reference>
<keyword evidence="3" id="KW-1185">Reference proteome</keyword>
<evidence type="ECO:0000256" key="1">
    <source>
        <dbReference type="SAM" id="MobiDB-lite"/>
    </source>
</evidence>
<dbReference type="OrthoDB" id="5984724at2759"/>
<protein>
    <submittedName>
        <fullName evidence="2">Gag polyprotein</fullName>
    </submittedName>
</protein>
<name>A0A226DV06_FOLCA</name>
<accession>A0A226DV06</accession>
<dbReference type="EMBL" id="LNIX01000011">
    <property type="protein sequence ID" value="OXA48900.1"/>
    <property type="molecule type" value="Genomic_DNA"/>
</dbReference>
<dbReference type="Pfam" id="PF03564">
    <property type="entry name" value="DUF1759"/>
    <property type="match status" value="1"/>
</dbReference>
<proteinExistence type="predicted"/>
<dbReference type="PANTHER" id="PTHR47331:SF1">
    <property type="entry name" value="GAG-LIKE PROTEIN"/>
    <property type="match status" value="1"/>
</dbReference>
<comment type="caution">
    <text evidence="2">The sequence shown here is derived from an EMBL/GenBank/DDBJ whole genome shotgun (WGS) entry which is preliminary data.</text>
</comment>
<evidence type="ECO:0000313" key="2">
    <source>
        <dbReference type="EMBL" id="OXA48900.1"/>
    </source>
</evidence>
<dbReference type="Proteomes" id="UP000198287">
    <property type="component" value="Unassembled WGS sequence"/>
</dbReference>
<organism evidence="2 3">
    <name type="scientific">Folsomia candida</name>
    <name type="common">Springtail</name>
    <dbReference type="NCBI Taxonomy" id="158441"/>
    <lineage>
        <taxon>Eukaryota</taxon>
        <taxon>Metazoa</taxon>
        <taxon>Ecdysozoa</taxon>
        <taxon>Arthropoda</taxon>
        <taxon>Hexapoda</taxon>
        <taxon>Collembola</taxon>
        <taxon>Entomobryomorpha</taxon>
        <taxon>Isotomoidea</taxon>
        <taxon>Isotomidae</taxon>
        <taxon>Proisotominae</taxon>
        <taxon>Folsomia</taxon>
    </lineage>
</organism>
<gene>
    <name evidence="2" type="ORF">Fcan01_16366</name>
</gene>
<dbReference type="PANTHER" id="PTHR47331">
    <property type="entry name" value="PHD-TYPE DOMAIN-CONTAINING PROTEIN"/>
    <property type="match status" value="1"/>
</dbReference>
<feature type="compositionally biased region" description="Basic residues" evidence="1">
    <location>
        <begin position="386"/>
        <end position="395"/>
    </location>
</feature>
<feature type="region of interest" description="Disordered" evidence="1">
    <location>
        <begin position="386"/>
        <end position="405"/>
    </location>
</feature>
<dbReference type="AlphaFoldDB" id="A0A226DV06"/>
<dbReference type="STRING" id="158441.A0A226DV06"/>
<evidence type="ECO:0000313" key="3">
    <source>
        <dbReference type="Proteomes" id="UP000198287"/>
    </source>
</evidence>
<dbReference type="OMA" id="NDIIRCC"/>